<protein>
    <submittedName>
        <fullName evidence="2">Uncharacterized protein</fullName>
    </submittedName>
</protein>
<dbReference type="EMBL" id="JAEACQ010000155">
    <property type="protein sequence ID" value="MBL7627085.1"/>
    <property type="molecule type" value="Genomic_DNA"/>
</dbReference>
<keyword evidence="3" id="KW-1185">Reference proteome</keyword>
<evidence type="ECO:0000256" key="1">
    <source>
        <dbReference type="SAM" id="MobiDB-lite"/>
    </source>
</evidence>
<evidence type="ECO:0000313" key="2">
    <source>
        <dbReference type="EMBL" id="MBL7627085.1"/>
    </source>
</evidence>
<name>A0A937RDP2_9ACTN</name>
<accession>A0A937RDP2</accession>
<reference evidence="2" key="1">
    <citation type="submission" date="2020-12" db="EMBL/GenBank/DDBJ databases">
        <title>Genomic characterization of non-nitrogen-fixing Frankia strains.</title>
        <authorList>
            <person name="Carlos-Shanley C."/>
            <person name="Guerra T."/>
            <person name="Hahn D."/>
        </authorList>
    </citation>
    <scope>NUCLEOTIDE SEQUENCE</scope>
    <source>
        <strain evidence="2">CN6</strain>
    </source>
</reference>
<dbReference type="RefSeq" id="WP_203001749.1">
    <property type="nucleotide sequence ID" value="NZ_JADWYU010000219.1"/>
</dbReference>
<dbReference type="Proteomes" id="UP000604475">
    <property type="component" value="Unassembled WGS sequence"/>
</dbReference>
<proteinExistence type="predicted"/>
<comment type="caution">
    <text evidence="2">The sequence shown here is derived from an EMBL/GenBank/DDBJ whole genome shotgun (WGS) entry which is preliminary data.</text>
</comment>
<dbReference type="AlphaFoldDB" id="A0A937RDP2"/>
<feature type="region of interest" description="Disordered" evidence="1">
    <location>
        <begin position="1"/>
        <end position="23"/>
    </location>
</feature>
<sequence>MPEQIIQHDSNQLPRNGHRSDPPIAPIVTSLTASSQSREPATASAIDVASTTGLVSTSLATHPSKAALGVAGHPARTMIHFSASFLTLSS</sequence>
<evidence type="ECO:0000313" key="3">
    <source>
        <dbReference type="Proteomes" id="UP000604475"/>
    </source>
</evidence>
<gene>
    <name evidence="2" type="ORF">I7412_07880</name>
</gene>
<organism evidence="2 3">
    <name type="scientific">Frankia nepalensis</name>
    <dbReference type="NCBI Taxonomy" id="1836974"/>
    <lineage>
        <taxon>Bacteria</taxon>
        <taxon>Bacillati</taxon>
        <taxon>Actinomycetota</taxon>
        <taxon>Actinomycetes</taxon>
        <taxon>Frankiales</taxon>
        <taxon>Frankiaceae</taxon>
        <taxon>Frankia</taxon>
    </lineage>
</organism>